<gene>
    <name evidence="2" type="ORF">BIY23_03635</name>
</gene>
<organism evidence="2 3">
    <name type="scientific">Wolbachia pipientis</name>
    <dbReference type="NCBI Taxonomy" id="955"/>
    <lineage>
        <taxon>Bacteria</taxon>
        <taxon>Pseudomonadati</taxon>
        <taxon>Pseudomonadota</taxon>
        <taxon>Alphaproteobacteria</taxon>
        <taxon>Rickettsiales</taxon>
        <taxon>Anaplasmataceae</taxon>
        <taxon>Wolbachieae</taxon>
        <taxon>Wolbachia</taxon>
    </lineage>
</organism>
<feature type="compositionally biased region" description="Polar residues" evidence="1">
    <location>
        <begin position="1549"/>
        <end position="1566"/>
    </location>
</feature>
<dbReference type="OrthoDB" id="3257943at2"/>
<proteinExistence type="predicted"/>
<feature type="region of interest" description="Disordered" evidence="1">
    <location>
        <begin position="1549"/>
        <end position="1627"/>
    </location>
</feature>
<evidence type="ECO:0000313" key="3">
    <source>
        <dbReference type="Proteomes" id="UP000175679"/>
    </source>
</evidence>
<dbReference type="Gene3D" id="1.25.40.10">
    <property type="entry name" value="Tetratricopeptide repeat domain"/>
    <property type="match status" value="1"/>
</dbReference>
<dbReference type="RefSeq" id="WP_070065232.1">
    <property type="nucleotide sequence ID" value="NZ_MJMG01000009.1"/>
</dbReference>
<dbReference type="InterPro" id="IPR011990">
    <property type="entry name" value="TPR-like_helical_dom_sf"/>
</dbReference>
<evidence type="ECO:0008006" key="4">
    <source>
        <dbReference type="Google" id="ProtNLM"/>
    </source>
</evidence>
<dbReference type="Proteomes" id="UP000175679">
    <property type="component" value="Unassembled WGS sequence"/>
</dbReference>
<sequence>MWFLVSEKQMQDQPGTSEQSKVQSGSKALLPHGNIEVDTTTEPEVKVEVFSPSSDRIYDIAWMEKSLNKYLTMLSNDVEAYVKHNTNIADDTFKYFNDSQEFDSEKYLTAATKFPLNSIADLLLTCRLKDAQVNSKVPVVHAFFQEERIDKVGTNTDSNLKYVIENAYNTSYQQEDRLIVFLGMNIPSFAHAICLDIDLYKKKAVIYDSSQDLFIEQQSGIIGLRKYLSELGYQHHTAKHPICIQQSGSCVNVTIEMIVHLLCGTPITNEADILAYHLNLASELKTLKDVIMNAFKTHILDHKYESGPDVFRNIRGEYKVQGGILHFLTAYALSMHPDHKGKIKNQGTLLSLLVKAYSTSSRSYLMCLNMLMTDTEKRLSNGLDCINKMENRGMHSLDEVDIDIDNFQVLIFLAEVYLQKHHYKQAIAFIDRYITIHVRDYPENVDNDAFILKMRCYIGMGEYHSAYTIFLELNLNDLREAHKNKFCTIISKLIKEFTSLSEHEKVMELFEKCQSHIVQNDDIYKIIALMQSSLSLEKKEELITTYNKKATRKVEILTRDNYATQAQGLVNNQDLVNNIYCIKGYRNIVILTTEACMIENIGIPKITQLYYLHECLYGNSIVDKESLVLRLSRKYYECSIGTNIQIQSVIEDELRKIGESLEDECNIGANIQTQPFREDEFSRITESLEDECSVGANIQIQSFIEDEFSRITESLKKALREIRHSICSKDNDAYEALTKHICGVTKSPMNDRIFIKFEYFLDSRKDATAVNSFEKLTDDICIANSYEYVLINYFIALHHASNIINSLDDITNVLLAQHNTSKVTQVTTDDENILLNVLLNEGLVWIGESTNFTNIDEAYIKKLIEESPDDSVAFLKAYFNNMQIVIDSKFPYLKHQAYLCTGKILELIYRSMITRIGNILEPIYESIMTDKDDPFRKQQLLNTNKFRKQQLSSANKLLNNMLRDCSMYFNKAKEIYPNIASSYLYLAILYQHAHTYIAELYIKDSSSITNTICSLDYLKHSILMQFQSVSFLEPGRSDYVIHIRDNNMSAYSKDLVSLKHHEKSNDTSTLSIINSIKVILGTKLSLADFIEVNECNRLFLSSILATIRKLYKKALLYLDDAILINDNFLPESRLLKTYIICMIHSKNGIIEIDNRQKLRKQVEDCISKIDTREVYDLQNMMQDMSHLHFEYKKMLKSFYTIKGNFLRDNINVFDIDDLIINAFLYLYPSKSSFKNKIDYNYSKLGLQGEIYEFLQSARQNLLSIFYLADYKEYITQYKRRIAQSLTTFEAFNQYAKFINSYIHSVCAEHNYTVALATCRELLQNYIAQEQRKVSSLKMLLLFNMCLLSIQCNQNSPNNKVVVDADIAQDYIREYNQARSRSTSVKTRIVGHISHFILHHSSPALLNSSGQNYIYALANTNTIGINDKKNLHIQYCDIEMYLCYLILIKFYHYSVSKASVNDRLQKFVSQFMECGLDINRIGSLSGDVESELRFLLDNILAAQLNNMRYSNYTYYRTILLYIQNNISPNSKDHQTISDILLIDISQTPQGDTPNATPVKISSPQLSFTPVKANKSGKKDQGSTSTTKRTSDVNVLKLLSNESQSPSTSLGSPNPEAAKRARVNSSERQ</sequence>
<feature type="compositionally biased region" description="Polar residues" evidence="1">
    <location>
        <begin position="11"/>
        <end position="26"/>
    </location>
</feature>
<name>A0A1E7QJ38_WOLPI</name>
<comment type="caution">
    <text evidence="2">The sequence shown here is derived from an EMBL/GenBank/DDBJ whole genome shotgun (WGS) entry which is preliminary data.</text>
</comment>
<keyword evidence="3" id="KW-1185">Reference proteome</keyword>
<reference evidence="2 3" key="1">
    <citation type="submission" date="2016-09" db="EMBL/GenBank/DDBJ databases">
        <title>Genomic evidence for plant-parasitic nematodes as the earliest Wolbachia hosts.</title>
        <authorList>
            <person name="Brown A.M."/>
            <person name="Wasala S.K."/>
            <person name="Howe D.K."/>
            <person name="Peetz A.B."/>
            <person name="Zasada I.A."/>
            <person name="Denver D.R."/>
        </authorList>
    </citation>
    <scope>NUCLEOTIDE SEQUENCE [LARGE SCALE GENOMIC DNA]</scope>
    <source>
        <strain evidence="3">wPpe</strain>
    </source>
</reference>
<evidence type="ECO:0000256" key="1">
    <source>
        <dbReference type="SAM" id="MobiDB-lite"/>
    </source>
</evidence>
<dbReference type="SUPFAM" id="SSF48452">
    <property type="entry name" value="TPR-like"/>
    <property type="match status" value="1"/>
</dbReference>
<feature type="region of interest" description="Disordered" evidence="1">
    <location>
        <begin position="7"/>
        <end position="28"/>
    </location>
</feature>
<dbReference type="EMBL" id="MJMG01000009">
    <property type="protein sequence ID" value="OEY86492.1"/>
    <property type="molecule type" value="Genomic_DNA"/>
</dbReference>
<evidence type="ECO:0000313" key="2">
    <source>
        <dbReference type="EMBL" id="OEY86492.1"/>
    </source>
</evidence>
<protein>
    <recommendedName>
        <fullName evidence="4">Tetratricopeptide repeat protein</fullName>
    </recommendedName>
</protein>
<accession>A0A1E7QJ38</accession>
<feature type="compositionally biased region" description="Polar residues" evidence="1">
    <location>
        <begin position="1598"/>
        <end position="1610"/>
    </location>
</feature>